<accession>A0A1H7KL67</accession>
<dbReference type="InterPro" id="IPR025154">
    <property type="entry name" value="Put_metallopeptidase_dom"/>
</dbReference>
<evidence type="ECO:0000313" key="4">
    <source>
        <dbReference type="Proteomes" id="UP000199664"/>
    </source>
</evidence>
<feature type="domain" description="Putative metallopeptidase" evidence="2">
    <location>
        <begin position="30"/>
        <end position="272"/>
    </location>
</feature>
<dbReference type="EMBL" id="FOAN01000002">
    <property type="protein sequence ID" value="SEK87256.1"/>
    <property type="molecule type" value="Genomic_DNA"/>
</dbReference>
<dbReference type="InterPro" id="IPR036465">
    <property type="entry name" value="vWFA_dom_sf"/>
</dbReference>
<dbReference type="RefSeq" id="WP_091831101.1">
    <property type="nucleotide sequence ID" value="NZ_FOAN01000002.1"/>
</dbReference>
<dbReference type="Proteomes" id="UP000199664">
    <property type="component" value="Unassembled WGS sequence"/>
</dbReference>
<dbReference type="PANTHER" id="PTHR38730:SF1">
    <property type="entry name" value="SLL7028 PROTEIN"/>
    <property type="match status" value="1"/>
</dbReference>
<evidence type="ECO:0000259" key="1">
    <source>
        <dbReference type="Pfam" id="PF09967"/>
    </source>
</evidence>
<dbReference type="STRING" id="1036779.SAMN04515666_102237"/>
<evidence type="ECO:0000259" key="2">
    <source>
        <dbReference type="Pfam" id="PF13203"/>
    </source>
</evidence>
<dbReference type="AlphaFoldDB" id="A0A1H7KL67"/>
<feature type="domain" description="VWA-like" evidence="1">
    <location>
        <begin position="292"/>
        <end position="413"/>
    </location>
</feature>
<name>A0A1H7KL67_9HYPH</name>
<keyword evidence="4" id="KW-1185">Reference proteome</keyword>
<dbReference type="InterPro" id="IPR018698">
    <property type="entry name" value="VWA-like_dom"/>
</dbReference>
<evidence type="ECO:0000313" key="3">
    <source>
        <dbReference type="EMBL" id="SEK87256.1"/>
    </source>
</evidence>
<reference evidence="4" key="1">
    <citation type="submission" date="2016-10" db="EMBL/GenBank/DDBJ databases">
        <authorList>
            <person name="Varghese N."/>
            <person name="Submissions S."/>
        </authorList>
    </citation>
    <scope>NUCLEOTIDE SEQUENCE [LARGE SCALE GENOMIC DNA]</scope>
    <source>
        <strain evidence="4">LMG 26383,CCUG 61248,R- 45681</strain>
    </source>
</reference>
<dbReference type="PANTHER" id="PTHR38730">
    <property type="entry name" value="SLL7028 PROTEIN"/>
    <property type="match status" value="1"/>
</dbReference>
<gene>
    <name evidence="3" type="ORF">SAMN04515666_102237</name>
</gene>
<dbReference type="OrthoDB" id="9761650at2"/>
<dbReference type="Pfam" id="PF13203">
    <property type="entry name" value="DUF2201_N"/>
    <property type="match status" value="1"/>
</dbReference>
<dbReference type="SUPFAM" id="SSF53300">
    <property type="entry name" value="vWA-like"/>
    <property type="match status" value="1"/>
</dbReference>
<sequence>MSTAPDLSVADRAIHGRIMRGLRLVTVPFPHLAGLVAAVRVEIDERVPTMGVFASGRLLANPSFTARLSGDDLVFVLAHELLHLALRTHDRARGSATLEFNYAHDYIINDMLRHALGTTKIPAGGLDMQGARERSAEDIVLEMRRTGSYMSSRTQVWEGQAVTVEQVLGAARQAPAGAMGDALDAQRERELFPEDSADQAERARAIRDLAGRGMVLAKAMGALRGRGDSPGGQQQSVLAQRGFFHTPWHIALQAWLEGAAPGERTFNRASRRGNDYGDVVMPGRKRHSWMLNVILDTSASMSDDIPKALGAIADFCDAAGVDEIRVVQCDTVVTSDEVLSPAALADYQISGYGGSDLTPALAALADDPRVSSAIIITDGDITYPNEPVPYAVLWALPKASASFQPSYGRVIVMQEHVPQKWGPLL</sequence>
<protein>
    <submittedName>
        <fullName evidence="3">Predicted metal-dependent peptidase</fullName>
    </submittedName>
</protein>
<proteinExistence type="predicted"/>
<organism evidence="3 4">
    <name type="scientific">Bosea lupini</name>
    <dbReference type="NCBI Taxonomy" id="1036779"/>
    <lineage>
        <taxon>Bacteria</taxon>
        <taxon>Pseudomonadati</taxon>
        <taxon>Pseudomonadota</taxon>
        <taxon>Alphaproteobacteria</taxon>
        <taxon>Hyphomicrobiales</taxon>
        <taxon>Boseaceae</taxon>
        <taxon>Bosea</taxon>
    </lineage>
</organism>
<dbReference type="Pfam" id="PF09967">
    <property type="entry name" value="DUF2201"/>
    <property type="match status" value="1"/>
</dbReference>